<dbReference type="Pfam" id="PF01638">
    <property type="entry name" value="HxlR"/>
    <property type="match status" value="1"/>
</dbReference>
<protein>
    <submittedName>
        <fullName evidence="4">Transcriptional regulator</fullName>
    </submittedName>
</protein>
<keyword evidence="2" id="KW-0238">DNA-binding</keyword>
<accession>A0A369M5F8</accession>
<dbReference type="InterPro" id="IPR036388">
    <property type="entry name" value="WH-like_DNA-bd_sf"/>
</dbReference>
<evidence type="ECO:0000256" key="3">
    <source>
        <dbReference type="ARBA" id="ARBA00023163"/>
    </source>
</evidence>
<name>A0A369M5F8_9ACTN</name>
<dbReference type="PANTHER" id="PTHR33204:SF29">
    <property type="entry name" value="TRANSCRIPTIONAL REGULATOR"/>
    <property type="match status" value="1"/>
</dbReference>
<keyword evidence="5" id="KW-1185">Reference proteome</keyword>
<gene>
    <name evidence="4" type="ORF">C1877_06215</name>
</gene>
<organism evidence="4 5">
    <name type="scientific">Gordonibacter pamelaeae</name>
    <dbReference type="NCBI Taxonomy" id="471189"/>
    <lineage>
        <taxon>Bacteria</taxon>
        <taxon>Bacillati</taxon>
        <taxon>Actinomycetota</taxon>
        <taxon>Coriobacteriia</taxon>
        <taxon>Eggerthellales</taxon>
        <taxon>Eggerthellaceae</taxon>
        <taxon>Gordonibacter</taxon>
    </lineage>
</organism>
<dbReference type="InterPro" id="IPR036390">
    <property type="entry name" value="WH_DNA-bd_sf"/>
</dbReference>
<dbReference type="PROSITE" id="PS51118">
    <property type="entry name" value="HTH_HXLR"/>
    <property type="match status" value="1"/>
</dbReference>
<evidence type="ECO:0000313" key="4">
    <source>
        <dbReference type="EMBL" id="RDB65705.1"/>
    </source>
</evidence>
<dbReference type="Proteomes" id="UP000254000">
    <property type="component" value="Unassembled WGS sequence"/>
</dbReference>
<evidence type="ECO:0000256" key="1">
    <source>
        <dbReference type="ARBA" id="ARBA00023015"/>
    </source>
</evidence>
<dbReference type="GO" id="GO:0003677">
    <property type="term" value="F:DNA binding"/>
    <property type="evidence" value="ECO:0007669"/>
    <property type="project" value="UniProtKB-KW"/>
</dbReference>
<dbReference type="EMBL" id="PPTS01000003">
    <property type="protein sequence ID" value="RDB65705.1"/>
    <property type="molecule type" value="Genomic_DNA"/>
</dbReference>
<dbReference type="AlphaFoldDB" id="A0A369M5F8"/>
<keyword evidence="1" id="KW-0805">Transcription regulation</keyword>
<reference evidence="4 5" key="1">
    <citation type="journal article" date="2018" name="Elife">
        <title>Discovery and characterization of a prevalent human gut bacterial enzyme sufficient for the inactivation of a family of plant toxins.</title>
        <authorList>
            <person name="Koppel N."/>
            <person name="Bisanz J.E."/>
            <person name="Pandelia M.E."/>
            <person name="Turnbaugh P.J."/>
            <person name="Balskus E.P."/>
        </authorList>
    </citation>
    <scope>NUCLEOTIDE SEQUENCE [LARGE SCALE GENOMIC DNA]</scope>
    <source>
        <strain evidence="4 5">3C</strain>
    </source>
</reference>
<evidence type="ECO:0000313" key="5">
    <source>
        <dbReference type="Proteomes" id="UP000254000"/>
    </source>
</evidence>
<dbReference type="OrthoDB" id="9792527at2"/>
<dbReference type="PANTHER" id="PTHR33204">
    <property type="entry name" value="TRANSCRIPTIONAL REGULATOR, MARR FAMILY"/>
    <property type="match status" value="1"/>
</dbReference>
<evidence type="ECO:0000256" key="2">
    <source>
        <dbReference type="ARBA" id="ARBA00023125"/>
    </source>
</evidence>
<sequence>MRRLFGGEEVPMAYKRKLEKDIRCPLEYGLDVFGGKWKSRILCVLSDGPLRYSVLRDEMADVSDAALASALKELATDGLVVRRQFEEIPPRVEYALAPKGESVIPVLQHICQWAGLFHRDVADAALARCRRCDYVRPV</sequence>
<dbReference type="SUPFAM" id="SSF46785">
    <property type="entry name" value="Winged helix' DNA-binding domain"/>
    <property type="match status" value="1"/>
</dbReference>
<dbReference type="InterPro" id="IPR002577">
    <property type="entry name" value="HTH_HxlR"/>
</dbReference>
<proteinExistence type="predicted"/>
<keyword evidence="3" id="KW-0804">Transcription</keyword>
<comment type="caution">
    <text evidence="4">The sequence shown here is derived from an EMBL/GenBank/DDBJ whole genome shotgun (WGS) entry which is preliminary data.</text>
</comment>
<dbReference type="Gene3D" id="1.10.10.10">
    <property type="entry name" value="Winged helix-like DNA-binding domain superfamily/Winged helix DNA-binding domain"/>
    <property type="match status" value="1"/>
</dbReference>